<name>A0A4Z2E9G4_9TELE</name>
<dbReference type="AlphaFoldDB" id="A0A4Z2E9G4"/>
<dbReference type="EMBL" id="SRLO01012476">
    <property type="protein sequence ID" value="TNN25458.1"/>
    <property type="molecule type" value="Genomic_DNA"/>
</dbReference>
<protein>
    <submittedName>
        <fullName evidence="1">Uncharacterized protein</fullName>
    </submittedName>
</protein>
<keyword evidence="2" id="KW-1185">Reference proteome</keyword>
<dbReference type="Proteomes" id="UP000314294">
    <property type="component" value="Unassembled WGS sequence"/>
</dbReference>
<proteinExistence type="predicted"/>
<evidence type="ECO:0000313" key="2">
    <source>
        <dbReference type="Proteomes" id="UP000314294"/>
    </source>
</evidence>
<evidence type="ECO:0000313" key="1">
    <source>
        <dbReference type="EMBL" id="TNN25458.1"/>
    </source>
</evidence>
<accession>A0A4Z2E9G4</accession>
<sequence>MVTPEDDGNFMVKVRVCSGLLQDLQVPFLSEHPPLSEP</sequence>
<reference evidence="1 2" key="1">
    <citation type="submission" date="2019-03" db="EMBL/GenBank/DDBJ databases">
        <title>First draft genome of Liparis tanakae, snailfish: a comprehensive survey of snailfish specific genes.</title>
        <authorList>
            <person name="Kim W."/>
            <person name="Song I."/>
            <person name="Jeong J.-H."/>
            <person name="Kim D."/>
            <person name="Kim S."/>
            <person name="Ryu S."/>
            <person name="Song J.Y."/>
            <person name="Lee S.K."/>
        </authorList>
    </citation>
    <scope>NUCLEOTIDE SEQUENCE [LARGE SCALE GENOMIC DNA]</scope>
    <source>
        <tissue evidence="1">Muscle</tissue>
    </source>
</reference>
<organism evidence="1 2">
    <name type="scientific">Liparis tanakae</name>
    <name type="common">Tanaka's snailfish</name>
    <dbReference type="NCBI Taxonomy" id="230148"/>
    <lineage>
        <taxon>Eukaryota</taxon>
        <taxon>Metazoa</taxon>
        <taxon>Chordata</taxon>
        <taxon>Craniata</taxon>
        <taxon>Vertebrata</taxon>
        <taxon>Euteleostomi</taxon>
        <taxon>Actinopterygii</taxon>
        <taxon>Neopterygii</taxon>
        <taxon>Teleostei</taxon>
        <taxon>Neoteleostei</taxon>
        <taxon>Acanthomorphata</taxon>
        <taxon>Eupercaria</taxon>
        <taxon>Perciformes</taxon>
        <taxon>Cottioidei</taxon>
        <taxon>Cottales</taxon>
        <taxon>Liparidae</taxon>
        <taxon>Liparis</taxon>
    </lineage>
</organism>
<gene>
    <name evidence="1" type="ORF">EYF80_064411</name>
</gene>
<comment type="caution">
    <text evidence="1">The sequence shown here is derived from an EMBL/GenBank/DDBJ whole genome shotgun (WGS) entry which is preliminary data.</text>
</comment>